<evidence type="ECO:0000256" key="3">
    <source>
        <dbReference type="ARBA" id="ARBA00022729"/>
    </source>
</evidence>
<dbReference type="Proteomes" id="UP001153050">
    <property type="component" value="Unassembled WGS sequence"/>
</dbReference>
<dbReference type="RefSeq" id="WP_254018571.1">
    <property type="nucleotide sequence ID" value="NZ_CAKXZT010000121.1"/>
</dbReference>
<dbReference type="PRINTS" id="PR00337">
    <property type="entry name" value="LEUILEVALBP"/>
</dbReference>
<keyword evidence="8" id="KW-1185">Reference proteome</keyword>
<feature type="domain" description="Leucine-binding protein" evidence="6">
    <location>
        <begin position="43"/>
        <end position="381"/>
    </location>
</feature>
<accession>A0ABN8JSD1</accession>
<evidence type="ECO:0000259" key="6">
    <source>
        <dbReference type="Pfam" id="PF13458"/>
    </source>
</evidence>
<dbReference type="Pfam" id="PF13458">
    <property type="entry name" value="Peripla_BP_6"/>
    <property type="match status" value="1"/>
</dbReference>
<evidence type="ECO:0000313" key="8">
    <source>
        <dbReference type="Proteomes" id="UP001153050"/>
    </source>
</evidence>
<evidence type="ECO:0000256" key="5">
    <source>
        <dbReference type="SAM" id="SignalP"/>
    </source>
</evidence>
<keyword evidence="3 5" id="KW-0732">Signal</keyword>
<dbReference type="InterPro" id="IPR051010">
    <property type="entry name" value="BCAA_transport"/>
</dbReference>
<proteinExistence type="inferred from homology"/>
<dbReference type="PANTHER" id="PTHR30483:SF6">
    <property type="entry name" value="PERIPLASMIC BINDING PROTEIN OF ABC TRANSPORTER FOR NATURAL AMINO ACIDS"/>
    <property type="match status" value="1"/>
</dbReference>
<keyword evidence="2" id="KW-0813">Transport</keyword>
<protein>
    <submittedName>
        <fullName evidence="7">Branched-chain amino acid ABC transporter substrate-binding protein</fullName>
    </submittedName>
</protein>
<evidence type="ECO:0000313" key="7">
    <source>
        <dbReference type="EMBL" id="CAH2401001.1"/>
    </source>
</evidence>
<evidence type="ECO:0000256" key="2">
    <source>
        <dbReference type="ARBA" id="ARBA00022448"/>
    </source>
</evidence>
<dbReference type="PANTHER" id="PTHR30483">
    <property type="entry name" value="LEUCINE-SPECIFIC-BINDING PROTEIN"/>
    <property type="match status" value="1"/>
</dbReference>
<reference evidence="7 8" key="1">
    <citation type="submission" date="2022-03" db="EMBL/GenBank/DDBJ databases">
        <authorList>
            <person name="Brunel B."/>
        </authorList>
    </citation>
    <scope>NUCLEOTIDE SEQUENCE [LARGE SCALE GENOMIC DNA]</scope>
    <source>
        <strain evidence="7">STM5069sample</strain>
    </source>
</reference>
<dbReference type="InterPro" id="IPR028081">
    <property type="entry name" value="Leu-bd"/>
</dbReference>
<comment type="caution">
    <text evidence="7">The sequence shown here is derived from an EMBL/GenBank/DDBJ whole genome shotgun (WGS) entry which is preliminary data.</text>
</comment>
<gene>
    <name evidence="7" type="ORF">MES5069_270196</name>
</gene>
<comment type="similarity">
    <text evidence="1">Belongs to the leucine-binding protein family.</text>
</comment>
<dbReference type="Gene3D" id="3.40.50.2300">
    <property type="match status" value="2"/>
</dbReference>
<dbReference type="EMBL" id="CAKXZT010000121">
    <property type="protein sequence ID" value="CAH2401001.1"/>
    <property type="molecule type" value="Genomic_DNA"/>
</dbReference>
<dbReference type="InterPro" id="IPR028082">
    <property type="entry name" value="Peripla_BP_I"/>
</dbReference>
<evidence type="ECO:0000256" key="1">
    <source>
        <dbReference type="ARBA" id="ARBA00010062"/>
    </source>
</evidence>
<keyword evidence="4" id="KW-0029">Amino-acid transport</keyword>
<name>A0ABN8JSD1_9HYPH</name>
<dbReference type="InterPro" id="IPR000709">
    <property type="entry name" value="Leu_Ile_Val-bd"/>
</dbReference>
<organism evidence="7 8">
    <name type="scientific">Mesorhizobium escarrei</name>
    <dbReference type="NCBI Taxonomy" id="666018"/>
    <lineage>
        <taxon>Bacteria</taxon>
        <taxon>Pseudomonadati</taxon>
        <taxon>Pseudomonadota</taxon>
        <taxon>Alphaproteobacteria</taxon>
        <taxon>Hyphomicrobiales</taxon>
        <taxon>Phyllobacteriaceae</taxon>
        <taxon>Mesorhizobium</taxon>
    </lineage>
</organism>
<feature type="chain" id="PRO_5045787084" evidence="5">
    <location>
        <begin position="38"/>
        <end position="398"/>
    </location>
</feature>
<sequence length="398" mass="41040">MMSIVSKAALRRAIPAIASFAVASIVLPGLCGTSAFAADTDAVHIASTAPLTGSAAAYGIETMNGVHLAVEEINAAGGIGGKPIKLSEYDDQCDPTPAATAANQIISDKAVVAVVGNVCSSATLAQMPIFGRVGMPVLAATTSSPALSAKGFENFARIIPNDDIQGVASLDLGTKVLGYKRIAVLYPSDDYGQALLAIAKRAATASGAELVAAETYITGSTNDFSSVLANIAAANPDALFLAGYYADMGAAVSQSVRAFGDKHIALLANAQTQVPEYVSLAGAAAEGTWVTNVYDINNPSEQNKAFVAAYTKKFNAEPGVQAAAGYDNIYVLKQAIEENKGSTENLMPVIRATKHEGAMGTISFDKNGDNIGGSLVVLRLTGGKWVFDDESTKKLNAH</sequence>
<feature type="signal peptide" evidence="5">
    <location>
        <begin position="1"/>
        <end position="37"/>
    </location>
</feature>
<evidence type="ECO:0000256" key="4">
    <source>
        <dbReference type="ARBA" id="ARBA00022970"/>
    </source>
</evidence>
<dbReference type="SUPFAM" id="SSF53822">
    <property type="entry name" value="Periplasmic binding protein-like I"/>
    <property type="match status" value="1"/>
</dbReference>